<gene>
    <name evidence="2" type="ORF">HUW50_20690</name>
</gene>
<keyword evidence="1" id="KW-1133">Transmembrane helix</keyword>
<proteinExistence type="predicted"/>
<evidence type="ECO:0000313" key="2">
    <source>
        <dbReference type="EMBL" id="QNF29690.1"/>
    </source>
</evidence>
<reference evidence="2 3" key="1">
    <citation type="submission" date="2020-06" db="EMBL/GenBank/DDBJ databases">
        <title>Metabacillus dokdonensis sp. nov., isolated from the rhizosphere of Elymus tsukushiensis, a plant native to the Dokdo Islands, Republic of Korea.</title>
        <authorList>
            <person name="Lee S.Y."/>
            <person name="Hwang Y.J."/>
            <person name="Son J.S."/>
            <person name="Ghim S.Y."/>
        </authorList>
    </citation>
    <scope>NUCLEOTIDE SEQUENCE [LARGE SCALE GENOMIC DNA]</scope>
    <source>
        <strain evidence="2 3">KUDC1714</strain>
    </source>
</reference>
<organism evidence="2 3">
    <name type="scientific">Metabacillus elymi</name>
    <dbReference type="NCBI Taxonomy" id="2745198"/>
    <lineage>
        <taxon>Bacteria</taxon>
        <taxon>Bacillati</taxon>
        <taxon>Bacillota</taxon>
        <taxon>Bacilli</taxon>
        <taxon>Bacillales</taxon>
        <taxon>Bacillaceae</taxon>
        <taxon>Metabacillus</taxon>
    </lineage>
</organism>
<feature type="transmembrane region" description="Helical" evidence="1">
    <location>
        <begin position="100"/>
        <end position="117"/>
    </location>
</feature>
<name>A0ABX6S9T8_9BACI</name>
<protein>
    <submittedName>
        <fullName evidence="2">YbaN family protein</fullName>
    </submittedName>
</protein>
<keyword evidence="3" id="KW-1185">Reference proteome</keyword>
<dbReference type="PANTHER" id="PTHR35813">
    <property type="entry name" value="INNER MEMBRANE PROTEIN YBAN"/>
    <property type="match status" value="1"/>
</dbReference>
<dbReference type="PIRSF" id="PIRSF016789">
    <property type="entry name" value="DUF454"/>
    <property type="match status" value="1"/>
</dbReference>
<dbReference type="Proteomes" id="UP000515490">
    <property type="component" value="Chromosome"/>
</dbReference>
<accession>A0ABX6S9T8</accession>
<sequence length="126" mass="14644">MIIRIKNYSYIFFGFIFLGLGMLGIILPLLPTTPLLLLASVCFVRGSKKFEVWFKSTKLYKKHLEEFVKNKAMTIRQKVTILLSADCMIAIPFILLDSFLIRMLLILIVGYKYYYFICKINTIKAS</sequence>
<dbReference type="InterPro" id="IPR007401">
    <property type="entry name" value="DUF454"/>
</dbReference>
<dbReference type="PANTHER" id="PTHR35813:SF1">
    <property type="entry name" value="INNER MEMBRANE PROTEIN YBAN"/>
    <property type="match status" value="1"/>
</dbReference>
<evidence type="ECO:0000256" key="1">
    <source>
        <dbReference type="SAM" id="Phobius"/>
    </source>
</evidence>
<evidence type="ECO:0000313" key="3">
    <source>
        <dbReference type="Proteomes" id="UP000515490"/>
    </source>
</evidence>
<keyword evidence="1" id="KW-0472">Membrane</keyword>
<feature type="transmembrane region" description="Helical" evidence="1">
    <location>
        <begin position="7"/>
        <end position="29"/>
    </location>
</feature>
<keyword evidence="1" id="KW-0812">Transmembrane</keyword>
<dbReference type="EMBL" id="CP055263">
    <property type="protein sequence ID" value="QNF29690.1"/>
    <property type="molecule type" value="Genomic_DNA"/>
</dbReference>
<dbReference type="Pfam" id="PF04304">
    <property type="entry name" value="DUF454"/>
    <property type="match status" value="1"/>
</dbReference>
<dbReference type="RefSeq" id="WP_157094479.1">
    <property type="nucleotide sequence ID" value="NZ_CP055263.1"/>
</dbReference>